<dbReference type="EnsemblMetazoa" id="PPA07541.1">
    <property type="protein sequence ID" value="PPA07541.1"/>
    <property type="gene ID" value="WBGene00097095"/>
</dbReference>
<keyword evidence="2" id="KW-1185">Reference proteome</keyword>
<dbReference type="AlphaFoldDB" id="A0A2A6BDK9"/>
<gene>
    <name evidence="1" type="primary">WBGene00097095</name>
</gene>
<protein>
    <submittedName>
        <fullName evidence="1">Uncharacterized protein</fullName>
    </submittedName>
</protein>
<accession>A0A2A6BDK9</accession>
<name>A0A2A6BDK9_PRIPA</name>
<evidence type="ECO:0000313" key="2">
    <source>
        <dbReference type="Proteomes" id="UP000005239"/>
    </source>
</evidence>
<sequence>MNTLVYMHPSSPPPIPPTLPPPTTNPSIPFFNTTTLIIGYVSLYFPFEYISETGKRKGVLPDMWEQLRMLVFEADRPTRPTWNINTYLIFTRWYMETALFLWIVISFIITELRKMMKKNKNLDMKKEKDEMKNWKKNSKKRPLRQQTHEEQLKIFGRDSPTVLSNYKLIYAELAPMAIDDFEQREYYIIIFDELIVINELNKKQMNNISRIIEAAYNKDYEKTTEGESTYLIGTCKVSRGQVSIGSKTTWRVQILEDNNNSEDKEEEEEEEPFETLTVEDRRKRAIIRYVFGGMARSIILNNNVQFARLVPMYDNTWELQETHVIIINDVLVMQNLQSTQFTRGERTPLRTFLRLHPDDDVPSTSSKSLIKEVSDDANNREGPCSSSSQFFKQTETRQDDMSIELSVMVTESSFIHCPNMVLCLELARTNPKVIALVDKYVYLQYRMDRNAPPLRQIMATTDTPSLSDNLNKFITGIPMGFPTSLLLPVKRHNMFMEILNTQYNQDRIMIEVEKSLPGKLFVQYKRVNEEAKKPKGEQTKALAFANVEFPFYLLAGGLIAAIIFFAVENLYCRYEAKKNQRSPARISRSSLITDRISNV</sequence>
<evidence type="ECO:0000313" key="1">
    <source>
        <dbReference type="EnsemblMetazoa" id="PPA07541.1"/>
    </source>
</evidence>
<reference evidence="2" key="1">
    <citation type="journal article" date="2008" name="Nat. Genet.">
        <title>The Pristionchus pacificus genome provides a unique perspective on nematode lifestyle and parasitism.</title>
        <authorList>
            <person name="Dieterich C."/>
            <person name="Clifton S.W."/>
            <person name="Schuster L.N."/>
            <person name="Chinwalla A."/>
            <person name="Delehaunty K."/>
            <person name="Dinkelacker I."/>
            <person name="Fulton L."/>
            <person name="Fulton R."/>
            <person name="Godfrey J."/>
            <person name="Minx P."/>
            <person name="Mitreva M."/>
            <person name="Roeseler W."/>
            <person name="Tian H."/>
            <person name="Witte H."/>
            <person name="Yang S.P."/>
            <person name="Wilson R.K."/>
            <person name="Sommer R.J."/>
        </authorList>
    </citation>
    <scope>NUCLEOTIDE SEQUENCE [LARGE SCALE GENOMIC DNA]</scope>
    <source>
        <strain evidence="2">PS312</strain>
    </source>
</reference>
<reference evidence="1" key="2">
    <citation type="submission" date="2022-06" db="UniProtKB">
        <authorList>
            <consortium name="EnsemblMetazoa"/>
        </authorList>
    </citation>
    <scope>IDENTIFICATION</scope>
    <source>
        <strain evidence="1">PS312</strain>
    </source>
</reference>
<proteinExistence type="predicted"/>
<organism evidence="1 2">
    <name type="scientific">Pristionchus pacificus</name>
    <name type="common">Parasitic nematode worm</name>
    <dbReference type="NCBI Taxonomy" id="54126"/>
    <lineage>
        <taxon>Eukaryota</taxon>
        <taxon>Metazoa</taxon>
        <taxon>Ecdysozoa</taxon>
        <taxon>Nematoda</taxon>
        <taxon>Chromadorea</taxon>
        <taxon>Rhabditida</taxon>
        <taxon>Rhabditina</taxon>
        <taxon>Diplogasteromorpha</taxon>
        <taxon>Diplogasteroidea</taxon>
        <taxon>Neodiplogasteridae</taxon>
        <taxon>Pristionchus</taxon>
    </lineage>
</organism>
<accession>A0A8R1Y967</accession>
<dbReference type="Proteomes" id="UP000005239">
    <property type="component" value="Unassembled WGS sequence"/>
</dbReference>